<sequence>IHNGKKNERPPLLCIYRRAHRAAYIHSDPARYRDQIALFFRVFERVALAGKKKKKV</sequence>
<feature type="non-terminal residue" evidence="1">
    <location>
        <position position="1"/>
    </location>
</feature>
<dbReference type="Proteomes" id="UP001239213">
    <property type="component" value="Unassembled WGS sequence"/>
</dbReference>
<comment type="caution">
    <text evidence="1">The sequence shown here is derived from an EMBL/GenBank/DDBJ whole genome shotgun (WGS) entry which is preliminary data.</text>
</comment>
<evidence type="ECO:0000313" key="2">
    <source>
        <dbReference type="Proteomes" id="UP001239213"/>
    </source>
</evidence>
<dbReference type="EMBL" id="MPDP01000022">
    <property type="protein sequence ID" value="KAK1494059.1"/>
    <property type="molecule type" value="Genomic_DNA"/>
</dbReference>
<reference evidence="1" key="1">
    <citation type="submission" date="2016-11" db="EMBL/GenBank/DDBJ databases">
        <title>The genome sequence of Colletotrichum cuscutae.</title>
        <authorList>
            <person name="Baroncelli R."/>
        </authorList>
    </citation>
    <scope>NUCLEOTIDE SEQUENCE</scope>
    <source>
        <strain evidence="1">IMI 304802</strain>
    </source>
</reference>
<dbReference type="AlphaFoldDB" id="A0AAI9YBD6"/>
<accession>A0AAI9YBD6</accession>
<gene>
    <name evidence="1" type="ORF">CCUS01_13726</name>
</gene>
<protein>
    <submittedName>
        <fullName evidence="1">Uncharacterized protein</fullName>
    </submittedName>
</protein>
<proteinExistence type="predicted"/>
<evidence type="ECO:0000313" key="1">
    <source>
        <dbReference type="EMBL" id="KAK1494059.1"/>
    </source>
</evidence>
<name>A0AAI9YBD6_9PEZI</name>
<organism evidence="1 2">
    <name type="scientific">Colletotrichum cuscutae</name>
    <dbReference type="NCBI Taxonomy" id="1209917"/>
    <lineage>
        <taxon>Eukaryota</taxon>
        <taxon>Fungi</taxon>
        <taxon>Dikarya</taxon>
        <taxon>Ascomycota</taxon>
        <taxon>Pezizomycotina</taxon>
        <taxon>Sordariomycetes</taxon>
        <taxon>Hypocreomycetidae</taxon>
        <taxon>Glomerellales</taxon>
        <taxon>Glomerellaceae</taxon>
        <taxon>Colletotrichum</taxon>
        <taxon>Colletotrichum acutatum species complex</taxon>
    </lineage>
</organism>
<keyword evidence="2" id="KW-1185">Reference proteome</keyword>